<dbReference type="GO" id="GO:0004497">
    <property type="term" value="F:monooxygenase activity"/>
    <property type="evidence" value="ECO:0007669"/>
    <property type="project" value="UniProtKB-KW"/>
</dbReference>
<dbReference type="Pfam" id="PF00067">
    <property type="entry name" value="p450"/>
    <property type="match status" value="1"/>
</dbReference>
<comment type="cofactor">
    <cofactor evidence="1">
        <name>heme</name>
        <dbReference type="ChEBI" id="CHEBI:30413"/>
    </cofactor>
</comment>
<dbReference type="InterPro" id="IPR036396">
    <property type="entry name" value="Cyt_P450_sf"/>
</dbReference>
<dbReference type="PROSITE" id="PS00086">
    <property type="entry name" value="CYTOCHROME_P450"/>
    <property type="match status" value="1"/>
</dbReference>
<comment type="similarity">
    <text evidence="2 5">Belongs to the cytochrome P450 family.</text>
</comment>
<dbReference type="AlphaFoldDB" id="A0A830GM97"/>
<name>A0A830GM97_9EURY</name>
<keyword evidence="3 5" id="KW-0479">Metal-binding</keyword>
<dbReference type="GO" id="GO:0020037">
    <property type="term" value="F:heme binding"/>
    <property type="evidence" value="ECO:0007669"/>
    <property type="project" value="InterPro"/>
</dbReference>
<dbReference type="EMBL" id="BMOU01000003">
    <property type="protein sequence ID" value="GGN94760.1"/>
    <property type="molecule type" value="Genomic_DNA"/>
</dbReference>
<evidence type="ECO:0000313" key="7">
    <source>
        <dbReference type="Proteomes" id="UP000605784"/>
    </source>
</evidence>
<keyword evidence="5" id="KW-0560">Oxidoreductase</keyword>
<dbReference type="SUPFAM" id="SSF48264">
    <property type="entry name" value="Cytochrome P450"/>
    <property type="match status" value="1"/>
</dbReference>
<gene>
    <name evidence="6" type="ORF">GCM10009030_21400</name>
</gene>
<dbReference type="GO" id="GO:0016705">
    <property type="term" value="F:oxidoreductase activity, acting on paired donors, with incorporation or reduction of molecular oxygen"/>
    <property type="evidence" value="ECO:0007669"/>
    <property type="project" value="InterPro"/>
</dbReference>
<keyword evidence="4 5" id="KW-0408">Iron</keyword>
<dbReference type="InterPro" id="IPR050121">
    <property type="entry name" value="Cytochrome_P450_monoxygenase"/>
</dbReference>
<evidence type="ECO:0000256" key="4">
    <source>
        <dbReference type="ARBA" id="ARBA00023004"/>
    </source>
</evidence>
<organism evidence="6 7">
    <name type="scientific">Haloarcula pellucida</name>
    <dbReference type="NCBI Taxonomy" id="1427151"/>
    <lineage>
        <taxon>Archaea</taxon>
        <taxon>Methanobacteriati</taxon>
        <taxon>Methanobacteriota</taxon>
        <taxon>Stenosarchaea group</taxon>
        <taxon>Halobacteria</taxon>
        <taxon>Halobacteriales</taxon>
        <taxon>Haloarculaceae</taxon>
        <taxon>Haloarcula</taxon>
    </lineage>
</organism>
<evidence type="ECO:0000256" key="1">
    <source>
        <dbReference type="ARBA" id="ARBA00001971"/>
    </source>
</evidence>
<evidence type="ECO:0000256" key="5">
    <source>
        <dbReference type="RuleBase" id="RU000461"/>
    </source>
</evidence>
<evidence type="ECO:0000256" key="2">
    <source>
        <dbReference type="ARBA" id="ARBA00010617"/>
    </source>
</evidence>
<evidence type="ECO:0000313" key="6">
    <source>
        <dbReference type="EMBL" id="GGN94760.1"/>
    </source>
</evidence>
<dbReference type="InterPro" id="IPR017972">
    <property type="entry name" value="Cyt_P450_CS"/>
</dbReference>
<keyword evidence="5" id="KW-0503">Monooxygenase</keyword>
<comment type="caution">
    <text evidence="6">The sequence shown here is derived from an EMBL/GenBank/DDBJ whole genome shotgun (WGS) entry which is preliminary data.</text>
</comment>
<dbReference type="InterPro" id="IPR001128">
    <property type="entry name" value="Cyt_P450"/>
</dbReference>
<dbReference type="PANTHER" id="PTHR24305:SF166">
    <property type="entry name" value="CYTOCHROME P450 12A4, MITOCHONDRIAL-RELATED"/>
    <property type="match status" value="1"/>
</dbReference>
<reference evidence="6" key="1">
    <citation type="journal article" date="2014" name="Int. J. Syst. Evol. Microbiol.">
        <title>Complete genome sequence of Corynebacterium casei LMG S-19264T (=DSM 44701T), isolated from a smear-ripened cheese.</title>
        <authorList>
            <consortium name="US DOE Joint Genome Institute (JGI-PGF)"/>
            <person name="Walter F."/>
            <person name="Albersmeier A."/>
            <person name="Kalinowski J."/>
            <person name="Ruckert C."/>
        </authorList>
    </citation>
    <scope>NUCLEOTIDE SEQUENCE</scope>
    <source>
        <strain evidence="6">JCM 17820</strain>
    </source>
</reference>
<dbReference type="Proteomes" id="UP000605784">
    <property type="component" value="Unassembled WGS sequence"/>
</dbReference>
<proteinExistence type="inferred from homology"/>
<keyword evidence="7" id="KW-1185">Reference proteome</keyword>
<keyword evidence="5" id="KW-0349">Heme</keyword>
<dbReference type="PRINTS" id="PR00465">
    <property type="entry name" value="EP450IV"/>
</dbReference>
<evidence type="ECO:0000256" key="3">
    <source>
        <dbReference type="ARBA" id="ARBA00022723"/>
    </source>
</evidence>
<protein>
    <submittedName>
        <fullName evidence="6">Cytochrome P450</fullName>
    </submittedName>
</protein>
<dbReference type="Gene3D" id="1.10.630.10">
    <property type="entry name" value="Cytochrome P450"/>
    <property type="match status" value="1"/>
</dbReference>
<dbReference type="InterPro" id="IPR002403">
    <property type="entry name" value="Cyt_P450_E_grp-IV"/>
</dbReference>
<sequence>MSDPFGFVRQSVDSTGDAFRMQLLGKDVYVLAHPDYVGTALSNPNTFAKPDDFEVAFGDALLAVEGDQWQRQRHSMEPFFGPRRLADHAETMTEVAASRVADWASGESVPVDEEMKAIALHNLFEVVLGQSLSDEEIDELSTAAQALNLWFKPTSWALPEWVPTPARHKFKRGSAELRERARTLLAASGERPQEDSLLATLAELRDDPDSAYDQSEVLDQVVGMLFAGHETTALAMTYALHQIATHPTVADRFHAEIDAVLDGRPSFDQLQELDYLERIVDETLRLYPPVHAIPRVTTESVGVGDYAIPEGATVLLSVWCLHRDPRFYDDPLTFDPGRWAETSPRDRGHAFVPFGAGPRTCIGRHFARLEAKAVLAEIGRRYRLDADSGIEVAPQMTTQPEGPVNLRVSDRT</sequence>
<dbReference type="GO" id="GO:0005506">
    <property type="term" value="F:iron ion binding"/>
    <property type="evidence" value="ECO:0007669"/>
    <property type="project" value="InterPro"/>
</dbReference>
<accession>A0A830GM97</accession>
<dbReference type="PRINTS" id="PR00385">
    <property type="entry name" value="P450"/>
</dbReference>
<dbReference type="PANTHER" id="PTHR24305">
    <property type="entry name" value="CYTOCHROME P450"/>
    <property type="match status" value="1"/>
</dbReference>
<reference evidence="6" key="2">
    <citation type="submission" date="2020-09" db="EMBL/GenBank/DDBJ databases">
        <authorList>
            <person name="Sun Q."/>
            <person name="Ohkuma M."/>
        </authorList>
    </citation>
    <scope>NUCLEOTIDE SEQUENCE</scope>
    <source>
        <strain evidence="6">JCM 17820</strain>
    </source>
</reference>